<dbReference type="Proteomes" id="UP000034406">
    <property type="component" value="Unassembled WGS sequence"/>
</dbReference>
<dbReference type="STRING" id="1618490.US90_C0007G0031"/>
<feature type="transmembrane region" description="Helical" evidence="5">
    <location>
        <begin position="212"/>
        <end position="237"/>
    </location>
</feature>
<feature type="domain" description="O-antigen ligase-related" evidence="6">
    <location>
        <begin position="212"/>
        <end position="344"/>
    </location>
</feature>
<dbReference type="InterPro" id="IPR007016">
    <property type="entry name" value="O-antigen_ligase-rel_domated"/>
</dbReference>
<protein>
    <recommendedName>
        <fullName evidence="6">O-antigen ligase-related domain-containing protein</fullName>
    </recommendedName>
</protein>
<proteinExistence type="predicted"/>
<dbReference type="Pfam" id="PF04932">
    <property type="entry name" value="Wzy_C"/>
    <property type="match status" value="1"/>
</dbReference>
<dbReference type="PANTHER" id="PTHR37422">
    <property type="entry name" value="TEICHURONIC ACID BIOSYNTHESIS PROTEIN TUAE"/>
    <property type="match status" value="1"/>
</dbReference>
<keyword evidence="3 5" id="KW-1133">Transmembrane helix</keyword>
<evidence type="ECO:0000259" key="6">
    <source>
        <dbReference type="Pfam" id="PF04932"/>
    </source>
</evidence>
<dbReference type="PANTHER" id="PTHR37422:SF13">
    <property type="entry name" value="LIPOPOLYSACCHARIDE BIOSYNTHESIS PROTEIN PA4999-RELATED"/>
    <property type="match status" value="1"/>
</dbReference>
<feature type="transmembrane region" description="Helical" evidence="5">
    <location>
        <begin position="72"/>
        <end position="89"/>
    </location>
</feature>
<evidence type="ECO:0000256" key="3">
    <source>
        <dbReference type="ARBA" id="ARBA00022989"/>
    </source>
</evidence>
<evidence type="ECO:0000256" key="4">
    <source>
        <dbReference type="ARBA" id="ARBA00023136"/>
    </source>
</evidence>
<sequence>MKNLVERLEKIFLIGFLVTIPTQLGLHFWPEWSKVAGIRVDYLSPVLYLTDIFWTGWVVLKIRKGLEFKWGWRGWMALILIGLNILAAVNRCEAVYRWLRWGQWGLTVWWMAADGEIIKKYLTKIIPIWITVETFLAVSQMWLGRSAGGIWYWLGERTFNLNTLGIAQMSFDDRLMLRGYGTFSHPNSLAGFLIVSWWLWEMLKGSKKNRLVVIMTGLGVAVSGSRLGWVILGVLWIYKILKGRPLGVLYKRIGLGLVLMGIGIMWVGRNFGGWDSESWEKRVRLSQEAAEMIEDNLWLGVGEGNFLVRLSEYSLDTNLWRQPVHNVPLLLVAELGILGCLGWLNLGWSKIKKIKLKKTDWILVGIVAVTGMFDHYWVTLPQNWWLLAIVIGFLIFK</sequence>
<feature type="transmembrane region" description="Helical" evidence="5">
    <location>
        <begin position="183"/>
        <end position="200"/>
    </location>
</feature>
<gene>
    <name evidence="7" type="ORF">US90_C0007G0031</name>
</gene>
<feature type="transmembrane region" description="Helical" evidence="5">
    <location>
        <begin position="12"/>
        <end position="30"/>
    </location>
</feature>
<feature type="transmembrane region" description="Helical" evidence="5">
    <location>
        <begin position="327"/>
        <end position="348"/>
    </location>
</feature>
<evidence type="ECO:0000256" key="2">
    <source>
        <dbReference type="ARBA" id="ARBA00022692"/>
    </source>
</evidence>
<feature type="transmembrane region" description="Helical" evidence="5">
    <location>
        <begin position="360"/>
        <end position="378"/>
    </location>
</feature>
<accession>A0A0G0JSC6</accession>
<comment type="caution">
    <text evidence="7">The sequence shown here is derived from an EMBL/GenBank/DDBJ whole genome shotgun (WGS) entry which is preliminary data.</text>
</comment>
<evidence type="ECO:0000256" key="1">
    <source>
        <dbReference type="ARBA" id="ARBA00004141"/>
    </source>
</evidence>
<evidence type="ECO:0000313" key="8">
    <source>
        <dbReference type="Proteomes" id="UP000034406"/>
    </source>
</evidence>
<dbReference type="GO" id="GO:0016020">
    <property type="term" value="C:membrane"/>
    <property type="evidence" value="ECO:0007669"/>
    <property type="project" value="UniProtKB-SubCell"/>
</dbReference>
<feature type="transmembrane region" description="Helical" evidence="5">
    <location>
        <begin position="249"/>
        <end position="268"/>
    </location>
</feature>
<name>A0A0G0JSC6_9BACT</name>
<dbReference type="EMBL" id="LBUT01000007">
    <property type="protein sequence ID" value="KKQ70418.1"/>
    <property type="molecule type" value="Genomic_DNA"/>
</dbReference>
<evidence type="ECO:0000313" key="7">
    <source>
        <dbReference type="EMBL" id="KKQ70418.1"/>
    </source>
</evidence>
<evidence type="ECO:0000256" key="5">
    <source>
        <dbReference type="SAM" id="Phobius"/>
    </source>
</evidence>
<dbReference type="AlphaFoldDB" id="A0A0G0JSC6"/>
<keyword evidence="2 5" id="KW-0812">Transmembrane</keyword>
<keyword evidence="4 5" id="KW-0472">Membrane</keyword>
<dbReference type="InterPro" id="IPR051533">
    <property type="entry name" value="WaaL-like"/>
</dbReference>
<comment type="subcellular location">
    <subcellularLocation>
        <location evidence="1">Membrane</location>
        <topology evidence="1">Multi-pass membrane protein</topology>
    </subcellularLocation>
</comment>
<reference evidence="7 8" key="1">
    <citation type="journal article" date="2015" name="Nature">
        <title>rRNA introns, odd ribosomes, and small enigmatic genomes across a large radiation of phyla.</title>
        <authorList>
            <person name="Brown C.T."/>
            <person name="Hug L.A."/>
            <person name="Thomas B.C."/>
            <person name="Sharon I."/>
            <person name="Castelle C.J."/>
            <person name="Singh A."/>
            <person name="Wilkins M.J."/>
            <person name="Williams K.H."/>
            <person name="Banfield J.F."/>
        </authorList>
    </citation>
    <scope>NUCLEOTIDE SEQUENCE [LARGE SCALE GENOMIC DNA]</scope>
</reference>
<organism evidence="7 8">
    <name type="scientific">Candidatus Shapirobacteria bacterium GW2011_GWE2_38_30</name>
    <dbReference type="NCBI Taxonomy" id="1618490"/>
    <lineage>
        <taxon>Bacteria</taxon>
        <taxon>Candidatus Shapironibacteriota</taxon>
    </lineage>
</organism>